<dbReference type="Pfam" id="PF00063">
    <property type="entry name" value="Myosin_head"/>
    <property type="match status" value="1"/>
</dbReference>
<dbReference type="InterPro" id="IPR027417">
    <property type="entry name" value="P-loop_NTPase"/>
</dbReference>
<organism evidence="9 10">
    <name type="scientific">Polarella glacialis</name>
    <name type="common">Dinoflagellate</name>
    <dbReference type="NCBI Taxonomy" id="89957"/>
    <lineage>
        <taxon>Eukaryota</taxon>
        <taxon>Sar</taxon>
        <taxon>Alveolata</taxon>
        <taxon>Dinophyceae</taxon>
        <taxon>Suessiales</taxon>
        <taxon>Suessiaceae</taxon>
        <taxon>Polarella</taxon>
    </lineage>
</organism>
<dbReference type="PANTHER" id="PTHR13140">
    <property type="entry name" value="MYOSIN"/>
    <property type="match status" value="1"/>
</dbReference>
<sequence length="186" mass="21767">PRLAREAGPAPELELGRRPPPVTVSMMFRQQLDQLVEDLNRTNPRYIRCIKPNANKSPHEIDSLDVQRQLRCAGMLESIRIRRAGYSVRRPFKEFFNRFRILCPQVSAGGKADPDYKDLCRRILVEMEARYEAEKLPLEPKSYQVGRSKVFLKEDLQARLEKSIGVAVQVYVVRVQRRWRGFIMQR</sequence>
<dbReference type="Proteomes" id="UP000626109">
    <property type="component" value="Unassembled WGS sequence"/>
</dbReference>
<evidence type="ECO:0000256" key="6">
    <source>
        <dbReference type="PROSITE-ProRule" id="PRU00782"/>
    </source>
</evidence>
<proteinExistence type="inferred from homology"/>
<gene>
    <name evidence="9" type="ORF">PGLA2088_LOCUS13222</name>
</gene>
<evidence type="ECO:0000256" key="7">
    <source>
        <dbReference type="SAM" id="MobiDB-lite"/>
    </source>
</evidence>
<dbReference type="GO" id="GO:0005737">
    <property type="term" value="C:cytoplasm"/>
    <property type="evidence" value="ECO:0007669"/>
    <property type="project" value="TreeGrafter"/>
</dbReference>
<evidence type="ECO:0000256" key="5">
    <source>
        <dbReference type="ARBA" id="ARBA00023203"/>
    </source>
</evidence>
<dbReference type="PROSITE" id="PS50096">
    <property type="entry name" value="IQ"/>
    <property type="match status" value="1"/>
</dbReference>
<keyword evidence="5 6" id="KW-0009">Actin-binding</keyword>
<dbReference type="InterPro" id="IPR001609">
    <property type="entry name" value="Myosin_head_motor_dom-like"/>
</dbReference>
<dbReference type="GO" id="GO:0000146">
    <property type="term" value="F:microfilament motor activity"/>
    <property type="evidence" value="ECO:0007669"/>
    <property type="project" value="TreeGrafter"/>
</dbReference>
<evidence type="ECO:0000313" key="10">
    <source>
        <dbReference type="Proteomes" id="UP000626109"/>
    </source>
</evidence>
<reference evidence="9" key="1">
    <citation type="submission" date="2021-02" db="EMBL/GenBank/DDBJ databases">
        <authorList>
            <person name="Dougan E. K."/>
            <person name="Rhodes N."/>
            <person name="Thang M."/>
            <person name="Chan C."/>
        </authorList>
    </citation>
    <scope>NUCLEOTIDE SEQUENCE</scope>
</reference>
<dbReference type="SUPFAM" id="SSF52540">
    <property type="entry name" value="P-loop containing nucleoside triphosphate hydrolases"/>
    <property type="match status" value="1"/>
</dbReference>
<keyword evidence="3 6" id="KW-0518">Myosin</keyword>
<dbReference type="Gene3D" id="1.20.5.4820">
    <property type="match status" value="1"/>
</dbReference>
<evidence type="ECO:0000256" key="1">
    <source>
        <dbReference type="ARBA" id="ARBA00022741"/>
    </source>
</evidence>
<dbReference type="GO" id="GO:0016459">
    <property type="term" value="C:myosin complex"/>
    <property type="evidence" value="ECO:0007669"/>
    <property type="project" value="UniProtKB-KW"/>
</dbReference>
<dbReference type="GO" id="GO:0007015">
    <property type="term" value="P:actin filament organization"/>
    <property type="evidence" value="ECO:0007669"/>
    <property type="project" value="TreeGrafter"/>
</dbReference>
<evidence type="ECO:0000259" key="8">
    <source>
        <dbReference type="PROSITE" id="PS51456"/>
    </source>
</evidence>
<dbReference type="GO" id="GO:0005524">
    <property type="term" value="F:ATP binding"/>
    <property type="evidence" value="ECO:0007669"/>
    <property type="project" value="UniProtKB-KW"/>
</dbReference>
<feature type="region of interest" description="Actin-binding" evidence="6">
    <location>
        <begin position="32"/>
        <end position="54"/>
    </location>
</feature>
<evidence type="ECO:0000256" key="2">
    <source>
        <dbReference type="ARBA" id="ARBA00022840"/>
    </source>
</evidence>
<dbReference type="GO" id="GO:0016020">
    <property type="term" value="C:membrane"/>
    <property type="evidence" value="ECO:0007669"/>
    <property type="project" value="TreeGrafter"/>
</dbReference>
<comment type="caution">
    <text evidence="9">The sequence shown here is derived from an EMBL/GenBank/DDBJ whole genome shotgun (WGS) entry which is preliminary data.</text>
</comment>
<dbReference type="GO" id="GO:0051015">
    <property type="term" value="F:actin filament binding"/>
    <property type="evidence" value="ECO:0007669"/>
    <property type="project" value="TreeGrafter"/>
</dbReference>
<dbReference type="Gene3D" id="1.20.58.530">
    <property type="match status" value="1"/>
</dbReference>
<protein>
    <recommendedName>
        <fullName evidence="8">Myosin motor domain-containing protein</fullName>
    </recommendedName>
</protein>
<dbReference type="AlphaFoldDB" id="A0A813IQP4"/>
<dbReference type="Gene3D" id="3.40.850.10">
    <property type="entry name" value="Kinesin motor domain"/>
    <property type="match status" value="1"/>
</dbReference>
<dbReference type="PROSITE" id="PS51456">
    <property type="entry name" value="MYOSIN_MOTOR"/>
    <property type="match status" value="1"/>
</dbReference>
<comment type="caution">
    <text evidence="6">Lacks conserved residue(s) required for the propagation of feature annotation.</text>
</comment>
<feature type="non-terminal residue" evidence="9">
    <location>
        <position position="1"/>
    </location>
</feature>
<keyword evidence="1" id="KW-0547">Nucleotide-binding</keyword>
<keyword evidence="2" id="KW-0067">ATP-binding</keyword>
<comment type="similarity">
    <text evidence="6">Belongs to the TRAFAC class myosin-kinesin ATPase superfamily. Myosin family.</text>
</comment>
<feature type="non-terminal residue" evidence="9">
    <location>
        <position position="186"/>
    </location>
</feature>
<evidence type="ECO:0000313" key="9">
    <source>
        <dbReference type="EMBL" id="CAE8658044.1"/>
    </source>
</evidence>
<name>A0A813IQP4_POLGL</name>
<dbReference type="InterPro" id="IPR036961">
    <property type="entry name" value="Kinesin_motor_dom_sf"/>
</dbReference>
<feature type="region of interest" description="Disordered" evidence="7">
    <location>
        <begin position="1"/>
        <end position="20"/>
    </location>
</feature>
<dbReference type="EMBL" id="CAJNNW010015703">
    <property type="protein sequence ID" value="CAE8658044.1"/>
    <property type="molecule type" value="Genomic_DNA"/>
</dbReference>
<feature type="domain" description="Myosin motor" evidence="8">
    <location>
        <begin position="1"/>
        <end position="165"/>
    </location>
</feature>
<keyword evidence="4" id="KW-0505">Motor protein</keyword>
<evidence type="ECO:0000256" key="4">
    <source>
        <dbReference type="ARBA" id="ARBA00023175"/>
    </source>
</evidence>
<accession>A0A813IQP4</accession>
<dbReference type="PANTHER" id="PTHR13140:SF706">
    <property type="entry name" value="DILUTE CLASS UNCONVENTIONAL MYOSIN, ISOFORM C"/>
    <property type="match status" value="1"/>
</dbReference>
<evidence type="ECO:0000256" key="3">
    <source>
        <dbReference type="ARBA" id="ARBA00023123"/>
    </source>
</evidence>